<evidence type="ECO:0000256" key="2">
    <source>
        <dbReference type="SAM" id="MobiDB-lite"/>
    </source>
</evidence>
<dbReference type="Gene3D" id="2.170.260.10">
    <property type="entry name" value="paz domain"/>
    <property type="match status" value="1"/>
</dbReference>
<evidence type="ECO:0000313" key="5">
    <source>
        <dbReference type="EMBL" id="CAH3167824.1"/>
    </source>
</evidence>
<organism evidence="5 6">
    <name type="scientific">Porites evermanni</name>
    <dbReference type="NCBI Taxonomy" id="104178"/>
    <lineage>
        <taxon>Eukaryota</taxon>
        <taxon>Metazoa</taxon>
        <taxon>Cnidaria</taxon>
        <taxon>Anthozoa</taxon>
        <taxon>Hexacorallia</taxon>
        <taxon>Scleractinia</taxon>
        <taxon>Fungiina</taxon>
        <taxon>Poritidae</taxon>
        <taxon>Porites</taxon>
    </lineage>
</organism>
<name>A0ABN8QNU5_9CNID</name>
<dbReference type="InterPro" id="IPR036085">
    <property type="entry name" value="PAZ_dom_sf"/>
</dbReference>
<dbReference type="PROSITE" id="PS50822">
    <property type="entry name" value="PIWI"/>
    <property type="match status" value="1"/>
</dbReference>
<feature type="compositionally biased region" description="Low complexity" evidence="2">
    <location>
        <begin position="127"/>
        <end position="147"/>
    </location>
</feature>
<feature type="compositionally biased region" description="Polar residues" evidence="2">
    <location>
        <begin position="108"/>
        <end position="126"/>
    </location>
</feature>
<dbReference type="SMART" id="SM01163">
    <property type="entry name" value="DUF1785"/>
    <property type="match status" value="1"/>
</dbReference>
<evidence type="ECO:0000259" key="4">
    <source>
        <dbReference type="PROSITE" id="PS50822"/>
    </source>
</evidence>
<dbReference type="Pfam" id="PF16488">
    <property type="entry name" value="ArgoL2"/>
    <property type="match status" value="1"/>
</dbReference>
<dbReference type="CDD" id="cd02846">
    <property type="entry name" value="PAZ_argonaute_like"/>
    <property type="match status" value="1"/>
</dbReference>
<feature type="region of interest" description="Disordered" evidence="2">
    <location>
        <begin position="186"/>
        <end position="212"/>
    </location>
</feature>
<dbReference type="CDD" id="cd04657">
    <property type="entry name" value="Piwi_ago-like"/>
    <property type="match status" value="1"/>
</dbReference>
<accession>A0ABN8QNU5</accession>
<feature type="domain" description="PAZ" evidence="3">
    <location>
        <begin position="409"/>
        <end position="527"/>
    </location>
</feature>
<dbReference type="Pfam" id="PF02170">
    <property type="entry name" value="PAZ"/>
    <property type="match status" value="1"/>
</dbReference>
<feature type="compositionally biased region" description="Low complexity" evidence="2">
    <location>
        <begin position="154"/>
        <end position="168"/>
    </location>
</feature>
<dbReference type="InterPro" id="IPR003165">
    <property type="entry name" value="Piwi"/>
</dbReference>
<dbReference type="InterPro" id="IPR003100">
    <property type="entry name" value="PAZ_dom"/>
</dbReference>
<dbReference type="InterPro" id="IPR032473">
    <property type="entry name" value="Argonaute_Mid_dom"/>
</dbReference>
<dbReference type="PANTHER" id="PTHR22891">
    <property type="entry name" value="EUKARYOTIC TRANSLATION INITIATION FACTOR 2C"/>
    <property type="match status" value="1"/>
</dbReference>
<reference evidence="5 6" key="1">
    <citation type="submission" date="2022-05" db="EMBL/GenBank/DDBJ databases">
        <authorList>
            <consortium name="Genoscope - CEA"/>
            <person name="William W."/>
        </authorList>
    </citation>
    <scope>NUCLEOTIDE SEQUENCE [LARGE SCALE GENOMIC DNA]</scope>
</reference>
<dbReference type="SMART" id="SM00949">
    <property type="entry name" value="PAZ"/>
    <property type="match status" value="1"/>
</dbReference>
<dbReference type="Proteomes" id="UP001159427">
    <property type="component" value="Unassembled WGS sequence"/>
</dbReference>
<dbReference type="Gene3D" id="3.40.50.2300">
    <property type="match status" value="1"/>
</dbReference>
<feature type="compositionally biased region" description="Basic and acidic residues" evidence="2">
    <location>
        <begin position="42"/>
        <end position="64"/>
    </location>
</feature>
<dbReference type="InterPro" id="IPR036397">
    <property type="entry name" value="RNaseH_sf"/>
</dbReference>
<dbReference type="InterPro" id="IPR032472">
    <property type="entry name" value="ArgoL2"/>
</dbReference>
<dbReference type="SUPFAM" id="SSF101690">
    <property type="entry name" value="PAZ domain"/>
    <property type="match status" value="1"/>
</dbReference>
<feature type="compositionally biased region" description="Basic residues" evidence="2">
    <location>
        <begin position="7"/>
        <end position="17"/>
    </location>
</feature>
<feature type="compositionally biased region" description="Polar residues" evidence="2">
    <location>
        <begin position="81"/>
        <end position="90"/>
    </location>
</feature>
<feature type="domain" description="Piwi" evidence="4">
    <location>
        <begin position="693"/>
        <end position="1001"/>
    </location>
</feature>
<dbReference type="InterPro" id="IPR014811">
    <property type="entry name" value="ArgoL1"/>
</dbReference>
<dbReference type="SMART" id="SM00950">
    <property type="entry name" value="Piwi"/>
    <property type="match status" value="1"/>
</dbReference>
<feature type="region of interest" description="Disordered" evidence="2">
    <location>
        <begin position="1"/>
        <end position="169"/>
    </location>
</feature>
<dbReference type="EMBL" id="CALNXI010001401">
    <property type="protein sequence ID" value="CAH3167824.1"/>
    <property type="molecule type" value="Genomic_DNA"/>
</dbReference>
<evidence type="ECO:0000259" key="3">
    <source>
        <dbReference type="PROSITE" id="PS50821"/>
    </source>
</evidence>
<dbReference type="SUPFAM" id="SSF53098">
    <property type="entry name" value="Ribonuclease H-like"/>
    <property type="match status" value="1"/>
</dbReference>
<protein>
    <submittedName>
        <fullName evidence="5">Uncharacterized protein</fullName>
    </submittedName>
</protein>
<dbReference type="InterPro" id="IPR032474">
    <property type="entry name" value="Argonaute_N"/>
</dbReference>
<gene>
    <name evidence="5" type="ORF">PEVE_00006280</name>
</gene>
<dbReference type="InterPro" id="IPR045246">
    <property type="entry name" value="Piwi_ago-like"/>
</dbReference>
<dbReference type="Pfam" id="PF02171">
    <property type="entry name" value="Piwi"/>
    <property type="match status" value="1"/>
</dbReference>
<dbReference type="Gene3D" id="3.30.420.10">
    <property type="entry name" value="Ribonuclease H-like superfamily/Ribonuclease H"/>
    <property type="match status" value="1"/>
</dbReference>
<feature type="compositionally biased region" description="Basic and acidic residues" evidence="2">
    <location>
        <begin position="97"/>
        <end position="107"/>
    </location>
</feature>
<dbReference type="InterPro" id="IPR012337">
    <property type="entry name" value="RNaseH-like_sf"/>
</dbReference>
<dbReference type="Pfam" id="PF08699">
    <property type="entry name" value="ArgoL1"/>
    <property type="match status" value="1"/>
</dbReference>
<evidence type="ECO:0000256" key="1">
    <source>
        <dbReference type="RuleBase" id="RU361178"/>
    </source>
</evidence>
<dbReference type="Pfam" id="PF16486">
    <property type="entry name" value="ArgoN"/>
    <property type="match status" value="1"/>
</dbReference>
<comment type="caution">
    <text evidence="5">The sequence shown here is derived from an EMBL/GenBank/DDBJ whole genome shotgun (WGS) entry which is preliminary data.</text>
</comment>
<sequence length="1034" mass="114950">MSSPGHGKGKNKRKSKGRGSAGGIRGRGRGQEPLSTPGRSEGASKPRDEREEIAHQFAEGEEKPAASASSPASKAEETLGACSSVSETKNPSPPSVEQKRDVRDPSAKESTVSSDKSIPTSEATQGKSRQQQPKQSKGKSPISSSPPDTKDKAGVPQAQAAVGASASATEQVVNKVTAKFGSGLSTGEHAARQMQENGKLRPPKRPGYGTVGRPIKLRANFFRMNISPRLSDLYHYDVEITPNKCPRMVKRDVVNQIVMKYRSTVFEGHDPAFDGEKNLYSRIKFPTPAELDVILPGEDGGKDREFKVKIQFAASVSIDSLRKFLMGQQNGKSAQDTVQALDIVMRQIPSNHFTPVGRSFFPLDGYGSKYLGEGCEVQFGFYQSVRPSQWKAMLVNIDVSAKGFYKSQGVVEFVSETLQLSPHQLEDPRCQIDRWKLEKAIRGLRVQTTHVASIKRKYTVWGVSSQSAERREFDVEDETTGRRTKTNVAAYFRERYNIPLRFPHLPCLQVGQKKDRYLPMEVCTIIPCQKRHLSEQQTANMIRSTARPAPERQQDIKYWAQELIRTSQKYLDKEFQTTVDPEMVRVDGRVLPAPKIKLGPQDQALVPRDGSWDMRDKALHQGADINTWALACFTPPHRCNETQLRNFCRQMATVSNKEGMKMAPEPVKVSYARSGEVERLFSNWKVGFPGLQLIMAVLPGKEKDLYAEIKRVGDSVVGIPTQCVQVKLVQQAKPQVCANISLKINSKLGGINQVIDPSVKSPVFREPTIVFGADVTHPSPTENGIPSIAAVVASMDANATKYQARVRAQRHEKGHGAQEIINDLAAIVRELLIEFYKANGKLKPSKIIFYRDGVSEGQFDQVLAHEVRAVQEACIKLEKEYRPRITFIVVQKRHHTRLFCENRGDETGKARNVPPGTTVDSGITHPYEFDFYLCSHFGIQGTSRPTHYHVLYDDNGFDADSLQQLTYQLCHVYARCTKSVSMPAPAYYAHLAAFHARVHVTNGGSGRDGGTVDLEKCSKAIQVSDKMKGVMYFT</sequence>
<dbReference type="PROSITE" id="PS50821">
    <property type="entry name" value="PAZ"/>
    <property type="match status" value="1"/>
</dbReference>
<dbReference type="Pfam" id="PF16487">
    <property type="entry name" value="ArgoMid"/>
    <property type="match status" value="1"/>
</dbReference>
<proteinExistence type="inferred from homology"/>
<comment type="similarity">
    <text evidence="1">Belongs to the argonaute family.</text>
</comment>
<keyword evidence="6" id="KW-1185">Reference proteome</keyword>
<evidence type="ECO:0000313" key="6">
    <source>
        <dbReference type="Proteomes" id="UP001159427"/>
    </source>
</evidence>